<organism evidence="1 2">
    <name type="scientific">Potamilus streckersoni</name>
    <dbReference type="NCBI Taxonomy" id="2493646"/>
    <lineage>
        <taxon>Eukaryota</taxon>
        <taxon>Metazoa</taxon>
        <taxon>Spiralia</taxon>
        <taxon>Lophotrochozoa</taxon>
        <taxon>Mollusca</taxon>
        <taxon>Bivalvia</taxon>
        <taxon>Autobranchia</taxon>
        <taxon>Heteroconchia</taxon>
        <taxon>Palaeoheterodonta</taxon>
        <taxon>Unionida</taxon>
        <taxon>Unionoidea</taxon>
        <taxon>Unionidae</taxon>
        <taxon>Ambleminae</taxon>
        <taxon>Lampsilini</taxon>
        <taxon>Potamilus</taxon>
    </lineage>
</organism>
<sequence length="278" mass="31798">MGVAPICHQDNDTTGINICLLWRTTDCLPSAIRDRQSAPKEKIILVSLSANVISKHTAFVMVDTKQQVRSDLPRTILIPQATLYSSLHTDLSAMHAIAQSLERDMNLRMSLTSMMSLKKATSYKTSGSFLGNLFNGIRRHFRKANRHWFTQDKCQTMPQAGMDEGTYDFKEEEFSPSQARSNDSMLMEIIRLQKFQGSWDLNRELIDLLGVQADILKSHIPTQDDSVVATVHVIAWLRKHHLEKHDEWQMLEDKALEWLQKQDLHGHYVGELISKVTI</sequence>
<evidence type="ECO:0000313" key="1">
    <source>
        <dbReference type="EMBL" id="KAK3602219.1"/>
    </source>
</evidence>
<reference evidence="1" key="3">
    <citation type="submission" date="2023-05" db="EMBL/GenBank/DDBJ databases">
        <authorList>
            <person name="Smith C.H."/>
        </authorList>
    </citation>
    <scope>NUCLEOTIDE SEQUENCE</scope>
    <source>
        <strain evidence="1">CHS0354</strain>
        <tissue evidence="1">Mantle</tissue>
    </source>
</reference>
<dbReference type="PANTHER" id="PTHR45737:SF6">
    <property type="entry name" value="VON WILLEBRAND FACTOR A DOMAIN-CONTAINING PROTEIN 5A"/>
    <property type="match status" value="1"/>
</dbReference>
<name>A0AAE0W5V7_9BIVA</name>
<dbReference type="Proteomes" id="UP001195483">
    <property type="component" value="Unassembled WGS sequence"/>
</dbReference>
<protein>
    <submittedName>
        <fullName evidence="1">Uncharacterized protein</fullName>
    </submittedName>
</protein>
<keyword evidence="2" id="KW-1185">Reference proteome</keyword>
<gene>
    <name evidence="1" type="ORF">CHS0354_039965</name>
</gene>
<reference evidence="1" key="1">
    <citation type="journal article" date="2021" name="Genome Biol. Evol.">
        <title>A High-Quality Reference Genome for a Parasitic Bivalve with Doubly Uniparental Inheritance (Bivalvia: Unionida).</title>
        <authorList>
            <person name="Smith C.H."/>
        </authorList>
    </citation>
    <scope>NUCLEOTIDE SEQUENCE</scope>
    <source>
        <strain evidence="1">CHS0354</strain>
    </source>
</reference>
<reference evidence="1" key="2">
    <citation type="journal article" date="2021" name="Genome Biol. Evol.">
        <title>Developing a high-quality reference genome for a parasitic bivalve with doubly uniparental inheritance (Bivalvia: Unionida).</title>
        <authorList>
            <person name="Smith C.H."/>
        </authorList>
    </citation>
    <scope>NUCLEOTIDE SEQUENCE</scope>
    <source>
        <strain evidence="1">CHS0354</strain>
        <tissue evidence="1">Mantle</tissue>
    </source>
</reference>
<accession>A0AAE0W5V7</accession>
<dbReference type="AlphaFoldDB" id="A0AAE0W5V7"/>
<dbReference type="PANTHER" id="PTHR45737">
    <property type="entry name" value="VON WILLEBRAND FACTOR A DOMAIN-CONTAINING PROTEIN 5A"/>
    <property type="match status" value="1"/>
</dbReference>
<comment type="caution">
    <text evidence="1">The sequence shown here is derived from an EMBL/GenBank/DDBJ whole genome shotgun (WGS) entry which is preliminary data.</text>
</comment>
<evidence type="ECO:0000313" key="2">
    <source>
        <dbReference type="Proteomes" id="UP001195483"/>
    </source>
</evidence>
<proteinExistence type="predicted"/>
<dbReference type="EMBL" id="JAEAOA010002326">
    <property type="protein sequence ID" value="KAK3602219.1"/>
    <property type="molecule type" value="Genomic_DNA"/>
</dbReference>